<dbReference type="InterPro" id="IPR000555">
    <property type="entry name" value="JAMM/MPN+_dom"/>
</dbReference>
<dbReference type="GO" id="GO:0071013">
    <property type="term" value="C:catalytic step 2 spliceosome"/>
    <property type="evidence" value="ECO:0007669"/>
    <property type="project" value="TreeGrafter"/>
</dbReference>
<evidence type="ECO:0000313" key="2">
    <source>
        <dbReference type="EMBL" id="VVA33722.1"/>
    </source>
</evidence>
<name>A0A5E4G278_PRUDU</name>
<dbReference type="SMART" id="SM00232">
    <property type="entry name" value="JAB_MPN"/>
    <property type="match status" value="1"/>
</dbReference>
<sequence>MSKPSLVAETKDAFDQKASNKYWIDVQLRWGDYDSHDIECYTRAKFMDYTTDNMSIYPSPTGVVIGIDLAYNLHSAFGNWFAGSKPLLQQAMNKIMKSNPALYVLRERIRKGLQLYSSEPTEPYLSSQNYGEIFSNQLIWFVDDTNVYHKRLGQLAKWKTAEEVAALVRSPPVEEQPKQIIVTRKEMLDPLEVHLLDFPNIVIKGSELQLPFQACLKNVKFNDPVVKATEPQMVLFNIYDDWLKSILSCTAFSRLILILRALHVNSVKANMLLKPDRTVITEPHHVWPSLSDDQWMKVEVALRDVILSDYATKNNVNTSALTQSEIRDIILGAEITPPSQQRQQIAEIEKQAKEASQLTAVTTRTTNVHGDELIVTTTSPFEQKASGSKTDWHLRTQIAGYLYGVSPTDNPQVKEVCCIVMSPQKGTSQQVYLSSVLPKNDFLNDLEPLGWMHTQPNEHPQLSHHDVISHAKMLDSNTQWNLEKCIILTLQFHSSEGNITPQGYLPTHYEKVQMLLSDRFLGFFMIPDIGSWNYNFMGTKLTSGMKYDIKLWIPKEYYDQDHRPTHFLQFSNLEEGDREVVRDDNFA</sequence>
<dbReference type="Gene3D" id="3.30.420.230">
    <property type="match status" value="2"/>
</dbReference>
<dbReference type="PANTHER" id="PTHR11140">
    <property type="entry name" value="PRE-MRNA SPLICING FACTOR PRP8"/>
    <property type="match status" value="1"/>
</dbReference>
<dbReference type="InterPro" id="IPR027652">
    <property type="entry name" value="PRP8"/>
</dbReference>
<dbReference type="GO" id="GO:0005682">
    <property type="term" value="C:U5 snRNP"/>
    <property type="evidence" value="ECO:0007669"/>
    <property type="project" value="TreeGrafter"/>
</dbReference>
<dbReference type="FunFam" id="3.40.140.10:FF:000002">
    <property type="entry name" value="Pre-mRNA-processing-splicing factor 8"/>
    <property type="match status" value="1"/>
</dbReference>
<dbReference type="Gramene" id="VVA33722">
    <property type="protein sequence ID" value="VVA33722"/>
    <property type="gene ID" value="Prudul26B003411"/>
</dbReference>
<dbReference type="GO" id="GO:0017070">
    <property type="term" value="F:U6 snRNA binding"/>
    <property type="evidence" value="ECO:0007669"/>
    <property type="project" value="TreeGrafter"/>
</dbReference>
<dbReference type="Pfam" id="PF12134">
    <property type="entry name" value="PRP8_domainIV"/>
    <property type="match status" value="2"/>
</dbReference>
<accession>A0A5E4G278</accession>
<dbReference type="PANTHER" id="PTHR11140:SF0">
    <property type="entry name" value="PRE-MRNA-PROCESSING-SPLICING FACTOR 8"/>
    <property type="match status" value="1"/>
</dbReference>
<dbReference type="GO" id="GO:0030619">
    <property type="term" value="F:U1 snRNA binding"/>
    <property type="evidence" value="ECO:0007669"/>
    <property type="project" value="TreeGrafter"/>
</dbReference>
<dbReference type="OMA" id="NTERTKC"/>
<reference evidence="3" key="1">
    <citation type="journal article" date="2020" name="Plant J.">
        <title>Transposons played a major role in the diversification between the closely related almond and peach genomes: results from the almond genome sequence.</title>
        <authorList>
            <person name="Alioto T."/>
            <person name="Alexiou K.G."/>
            <person name="Bardil A."/>
            <person name="Barteri F."/>
            <person name="Castanera R."/>
            <person name="Cruz F."/>
            <person name="Dhingra A."/>
            <person name="Duval H."/>
            <person name="Fernandez I Marti A."/>
            <person name="Frias L."/>
            <person name="Galan B."/>
            <person name="Garcia J.L."/>
            <person name="Howad W."/>
            <person name="Gomez-Garrido J."/>
            <person name="Gut M."/>
            <person name="Julca I."/>
            <person name="Morata J."/>
            <person name="Puigdomenech P."/>
            <person name="Ribeca P."/>
            <person name="Rubio Cabetas M.J."/>
            <person name="Vlasova A."/>
            <person name="Wirthensohn M."/>
            <person name="Garcia-Mas J."/>
            <person name="Gabaldon T."/>
            <person name="Casacuberta J.M."/>
            <person name="Arus P."/>
        </authorList>
    </citation>
    <scope>NUCLEOTIDE SEQUENCE [LARGE SCALE GENOMIC DNA]</scope>
    <source>
        <strain evidence="3">cv. Texas</strain>
    </source>
</reference>
<dbReference type="CDD" id="cd13838">
    <property type="entry name" value="RNase_H_like_Prp8_IV"/>
    <property type="match status" value="1"/>
</dbReference>
<dbReference type="InterPro" id="IPR012984">
    <property type="entry name" value="PROCT"/>
</dbReference>
<protein>
    <submittedName>
        <fullName evidence="2">PREDICTED: pre-mRNA-processing-splicing factor</fullName>
    </submittedName>
</protein>
<organism evidence="2 3">
    <name type="scientific">Prunus dulcis</name>
    <name type="common">Almond</name>
    <name type="synonym">Amygdalus dulcis</name>
    <dbReference type="NCBI Taxonomy" id="3755"/>
    <lineage>
        <taxon>Eukaryota</taxon>
        <taxon>Viridiplantae</taxon>
        <taxon>Streptophyta</taxon>
        <taxon>Embryophyta</taxon>
        <taxon>Tracheophyta</taxon>
        <taxon>Spermatophyta</taxon>
        <taxon>Magnoliopsida</taxon>
        <taxon>eudicotyledons</taxon>
        <taxon>Gunneridae</taxon>
        <taxon>Pentapetalae</taxon>
        <taxon>rosids</taxon>
        <taxon>fabids</taxon>
        <taxon>Rosales</taxon>
        <taxon>Rosaceae</taxon>
        <taxon>Amygdaloideae</taxon>
        <taxon>Amygdaleae</taxon>
        <taxon>Prunus</taxon>
    </lineage>
</organism>
<dbReference type="GO" id="GO:0000244">
    <property type="term" value="P:spliceosomal tri-snRNP complex assembly"/>
    <property type="evidence" value="ECO:0007669"/>
    <property type="project" value="TreeGrafter"/>
</dbReference>
<dbReference type="Proteomes" id="UP000327085">
    <property type="component" value="Chromosome 3"/>
</dbReference>
<feature type="domain" description="JAB1/MPN/MOV34 metalloenzyme" evidence="1">
    <location>
        <begin position="372"/>
        <end position="509"/>
    </location>
</feature>
<evidence type="ECO:0000259" key="1">
    <source>
        <dbReference type="SMART" id="SM00232"/>
    </source>
</evidence>
<dbReference type="GO" id="GO:0008237">
    <property type="term" value="F:metallopeptidase activity"/>
    <property type="evidence" value="ECO:0007669"/>
    <property type="project" value="InterPro"/>
</dbReference>
<gene>
    <name evidence="2" type="ORF">ALMOND_2B003411</name>
</gene>
<proteinExistence type="predicted"/>
<dbReference type="InterPro" id="IPR012337">
    <property type="entry name" value="RNaseH-like_sf"/>
</dbReference>
<dbReference type="InterPro" id="IPR043172">
    <property type="entry name" value="Prp8_domainIV_palm"/>
</dbReference>
<dbReference type="Gene3D" id="3.40.140.10">
    <property type="entry name" value="Cytidine Deaminase, domain 2"/>
    <property type="match status" value="2"/>
</dbReference>
<evidence type="ECO:0000313" key="3">
    <source>
        <dbReference type="Proteomes" id="UP000327085"/>
    </source>
</evidence>
<dbReference type="CDD" id="cd08056">
    <property type="entry name" value="MPN_PRP8"/>
    <property type="match status" value="1"/>
</dbReference>
<dbReference type="GO" id="GO:0030620">
    <property type="term" value="F:U2 snRNA binding"/>
    <property type="evidence" value="ECO:0007669"/>
    <property type="project" value="TreeGrafter"/>
</dbReference>
<dbReference type="GO" id="GO:0097157">
    <property type="term" value="F:pre-mRNA intronic binding"/>
    <property type="evidence" value="ECO:0007669"/>
    <property type="project" value="TreeGrafter"/>
</dbReference>
<dbReference type="InterPro" id="IPR021983">
    <property type="entry name" value="PRP8_domainIV"/>
</dbReference>
<dbReference type="Gene3D" id="1.20.80.40">
    <property type="match status" value="1"/>
</dbReference>
<dbReference type="Gene3D" id="3.90.1570.40">
    <property type="match status" value="1"/>
</dbReference>
<dbReference type="SUPFAM" id="SSF53098">
    <property type="entry name" value="Ribonuclease H-like"/>
    <property type="match status" value="1"/>
</dbReference>
<dbReference type="AlphaFoldDB" id="A0A5E4G278"/>
<dbReference type="FunFam" id="1.20.80.40:FF:000001">
    <property type="entry name" value="Pre-mRNA-processing-splicing factor 8"/>
    <property type="match status" value="1"/>
</dbReference>
<dbReference type="Pfam" id="PF01398">
    <property type="entry name" value="JAB"/>
    <property type="match status" value="1"/>
</dbReference>
<dbReference type="InParanoid" id="A0A5E4G278"/>
<dbReference type="EMBL" id="CABIKO010000300">
    <property type="protein sequence ID" value="VVA33722.1"/>
    <property type="molecule type" value="Genomic_DNA"/>
</dbReference>
<dbReference type="GO" id="GO:0030623">
    <property type="term" value="F:U5 snRNA binding"/>
    <property type="evidence" value="ECO:0007669"/>
    <property type="project" value="TreeGrafter"/>
</dbReference>
<dbReference type="Pfam" id="PF08084">
    <property type="entry name" value="PROCT"/>
    <property type="match status" value="1"/>
</dbReference>
<dbReference type="InterPro" id="IPR043173">
    <property type="entry name" value="Prp8_domainIV_fingers"/>
</dbReference>